<feature type="transmembrane region" description="Helical" evidence="1">
    <location>
        <begin position="21"/>
        <end position="42"/>
    </location>
</feature>
<name>A0ABS7P591_9NOCA</name>
<keyword evidence="1" id="KW-0812">Transmembrane</keyword>
<dbReference type="NCBIfam" id="TIGR04088">
    <property type="entry name" value="cognate_SipW"/>
    <property type="match status" value="1"/>
</dbReference>
<evidence type="ECO:0000313" key="2">
    <source>
        <dbReference type="EMBL" id="MBY6367587.1"/>
    </source>
</evidence>
<gene>
    <name evidence="2" type="ORF">HQ603_12550</name>
</gene>
<reference evidence="2 3" key="1">
    <citation type="submission" date="2020-06" db="EMBL/GenBank/DDBJ databases">
        <title>Taxonomy, biology and ecology of Rhodococcus bacteria occurring in California pistachio and other woody hosts as revealed by genome sequence analyses.</title>
        <authorList>
            <person name="Gai Y."/>
            <person name="Riely B."/>
        </authorList>
    </citation>
    <scope>NUCLEOTIDE SEQUENCE [LARGE SCALE GENOMIC DNA]</scope>
    <source>
        <strain evidence="2 3">BP-281</strain>
    </source>
</reference>
<evidence type="ECO:0008006" key="4">
    <source>
        <dbReference type="Google" id="ProtNLM"/>
    </source>
</evidence>
<sequence>MTTDLSHESERDDRSVRRRKVRALLAGGLVLGVGAAVTLAAWTDNVFGQAEFSAANWNVQGNFDGTTWGEYDQTPGNAAGSFSFSTGFNAMGPGDTVYAPVSLRVGKGTTAGGAYDATVKLNGATPSTGALFPHLTYTVVPGVTRADCLAKSLAGGTAPIVAAGSALGVSSADSALTLLKAGTEVPLCFAVTMSPTVAASTVAGTTTGVVTWRFDATAVLP</sequence>
<dbReference type="EMBL" id="JABUBU010000011">
    <property type="protein sequence ID" value="MBY6367587.1"/>
    <property type="molecule type" value="Genomic_DNA"/>
</dbReference>
<organism evidence="2 3">
    <name type="scientific">Rhodococcoides corynebacterioides</name>
    <dbReference type="NCBI Taxonomy" id="53972"/>
    <lineage>
        <taxon>Bacteria</taxon>
        <taxon>Bacillati</taxon>
        <taxon>Actinomycetota</taxon>
        <taxon>Actinomycetes</taxon>
        <taxon>Mycobacteriales</taxon>
        <taxon>Nocardiaceae</taxon>
        <taxon>Rhodococcoides</taxon>
    </lineage>
</organism>
<evidence type="ECO:0000256" key="1">
    <source>
        <dbReference type="SAM" id="Phobius"/>
    </source>
</evidence>
<dbReference type="RefSeq" id="WP_222684865.1">
    <property type="nucleotide sequence ID" value="NZ_JABUBT010000012.1"/>
</dbReference>
<evidence type="ECO:0000313" key="3">
    <source>
        <dbReference type="Proteomes" id="UP000825228"/>
    </source>
</evidence>
<keyword evidence="1" id="KW-0472">Membrane</keyword>
<dbReference type="Proteomes" id="UP000825228">
    <property type="component" value="Unassembled WGS sequence"/>
</dbReference>
<comment type="caution">
    <text evidence="2">The sequence shown here is derived from an EMBL/GenBank/DDBJ whole genome shotgun (WGS) entry which is preliminary data.</text>
</comment>
<dbReference type="InterPro" id="IPR023833">
    <property type="entry name" value="Signal_pept_SipW-depend-type"/>
</dbReference>
<keyword evidence="3" id="KW-1185">Reference proteome</keyword>
<protein>
    <recommendedName>
        <fullName evidence="4">Ribosomally synthesized peptide with SipW-like signal peptide</fullName>
    </recommendedName>
</protein>
<accession>A0ABS7P591</accession>
<proteinExistence type="predicted"/>
<keyword evidence="1" id="KW-1133">Transmembrane helix</keyword>